<keyword evidence="5" id="KW-0472">Membrane</keyword>
<evidence type="ECO:0000256" key="5">
    <source>
        <dbReference type="ARBA" id="ARBA00023136"/>
    </source>
</evidence>
<evidence type="ECO:0000256" key="1">
    <source>
        <dbReference type="ARBA" id="ARBA00004167"/>
    </source>
</evidence>
<dbReference type="SMART" id="SM00321">
    <property type="entry name" value="WSC"/>
    <property type="match status" value="1"/>
</dbReference>
<dbReference type="Proteomes" id="UP001287286">
    <property type="component" value="Unassembled WGS sequence"/>
</dbReference>
<dbReference type="PANTHER" id="PTHR24269:SF16">
    <property type="entry name" value="PROTEIN SLG1"/>
    <property type="match status" value="1"/>
</dbReference>
<evidence type="ECO:0000256" key="7">
    <source>
        <dbReference type="SAM" id="SignalP"/>
    </source>
</evidence>
<keyword evidence="6" id="KW-0325">Glycoprotein</keyword>
<dbReference type="Pfam" id="PF01822">
    <property type="entry name" value="WSC"/>
    <property type="match status" value="1"/>
</dbReference>
<dbReference type="PANTHER" id="PTHR24269">
    <property type="entry name" value="KREMEN PROTEIN"/>
    <property type="match status" value="1"/>
</dbReference>
<comment type="subcellular location">
    <subcellularLocation>
        <location evidence="1">Membrane</location>
        <topology evidence="1">Single-pass membrane protein</topology>
    </subcellularLocation>
</comment>
<reference evidence="10 11" key="1">
    <citation type="journal article" date="2024" name="Microbiol. Resour. Announc.">
        <title>Genome annotations for the ascomycete fungi Trichoderma harzianum, Trichoderma aggressivum, and Purpureocillium lilacinum.</title>
        <authorList>
            <person name="Beijen E.P.W."/>
            <person name="Ohm R.A."/>
        </authorList>
    </citation>
    <scope>NUCLEOTIDE SEQUENCE [LARGE SCALE GENOMIC DNA]</scope>
    <source>
        <strain evidence="10 11">CBS 150709</strain>
    </source>
</reference>
<evidence type="ECO:0000313" key="10">
    <source>
        <dbReference type="EMBL" id="KAK4076808.1"/>
    </source>
</evidence>
<evidence type="ECO:0000313" key="11">
    <source>
        <dbReference type="Proteomes" id="UP001287286"/>
    </source>
</evidence>
<keyword evidence="3 7" id="KW-0732">Signal</keyword>
<keyword evidence="11" id="KW-1185">Reference proteome</keyword>
<accession>A0ABR0BGM0</accession>
<feature type="signal peptide" evidence="7">
    <location>
        <begin position="1"/>
        <end position="21"/>
    </location>
</feature>
<name>A0ABR0BGM0_PURLI</name>
<evidence type="ECO:0000259" key="8">
    <source>
        <dbReference type="PROSITE" id="PS51212"/>
    </source>
</evidence>
<dbReference type="InterPro" id="IPR002889">
    <property type="entry name" value="WSC_carb-bd"/>
</dbReference>
<gene>
    <name evidence="10" type="ORF">Purlil1_12611</name>
</gene>
<evidence type="ECO:0000256" key="4">
    <source>
        <dbReference type="ARBA" id="ARBA00022989"/>
    </source>
</evidence>
<organism evidence="10 11">
    <name type="scientific">Purpureocillium lilacinum</name>
    <name type="common">Paecilomyces lilacinus</name>
    <dbReference type="NCBI Taxonomy" id="33203"/>
    <lineage>
        <taxon>Eukaryota</taxon>
        <taxon>Fungi</taxon>
        <taxon>Dikarya</taxon>
        <taxon>Ascomycota</taxon>
        <taxon>Pezizomycotina</taxon>
        <taxon>Sordariomycetes</taxon>
        <taxon>Hypocreomycetidae</taxon>
        <taxon>Hypocreales</taxon>
        <taxon>Ophiocordycipitaceae</taxon>
        <taxon>Purpureocillium</taxon>
    </lineage>
</organism>
<feature type="domain" description="WSC" evidence="8">
    <location>
        <begin position="120"/>
        <end position="215"/>
    </location>
</feature>
<keyword evidence="2" id="KW-0812">Transmembrane</keyword>
<proteinExistence type="predicted"/>
<feature type="domain" description="LysM" evidence="9">
    <location>
        <begin position="39"/>
        <end position="84"/>
    </location>
</feature>
<feature type="chain" id="PRO_5046497583" description="WSC domain-containing protein" evidence="7">
    <location>
        <begin position="22"/>
        <end position="249"/>
    </location>
</feature>
<dbReference type="EMBL" id="JAWRVI010000115">
    <property type="protein sequence ID" value="KAK4076808.1"/>
    <property type="molecule type" value="Genomic_DNA"/>
</dbReference>
<comment type="caution">
    <text evidence="10">The sequence shown here is derived from an EMBL/GenBank/DDBJ whole genome shotgun (WGS) entry which is preliminary data.</text>
</comment>
<protein>
    <recommendedName>
        <fullName evidence="12">WSC domain-containing protein</fullName>
    </recommendedName>
</protein>
<evidence type="ECO:0000256" key="6">
    <source>
        <dbReference type="ARBA" id="ARBA00023180"/>
    </source>
</evidence>
<evidence type="ECO:0000256" key="3">
    <source>
        <dbReference type="ARBA" id="ARBA00022729"/>
    </source>
</evidence>
<dbReference type="InterPro" id="IPR018392">
    <property type="entry name" value="LysM"/>
</dbReference>
<keyword evidence="4" id="KW-1133">Transmembrane helix</keyword>
<evidence type="ECO:0008006" key="12">
    <source>
        <dbReference type="Google" id="ProtNLM"/>
    </source>
</evidence>
<dbReference type="PROSITE" id="PS51782">
    <property type="entry name" value="LYSM"/>
    <property type="match status" value="1"/>
</dbReference>
<dbReference type="InterPro" id="IPR051836">
    <property type="entry name" value="Kremen_rcpt"/>
</dbReference>
<evidence type="ECO:0000256" key="2">
    <source>
        <dbReference type="ARBA" id="ARBA00022692"/>
    </source>
</evidence>
<evidence type="ECO:0000259" key="9">
    <source>
        <dbReference type="PROSITE" id="PS51782"/>
    </source>
</evidence>
<sequence length="249" mass="27452">MQTFNFLLLVAALGCLHHCAGSRAPEMQWDPDTIASCIEWYNNYQGESCDYVRDYWKITPEQFTAWNPSVNLDCKPWRWQSYCIDTKERQAQFTSTATIVPTSIITTSTTTTTVEPSPSSWAALGCYSDILPMHILERQVSKEGGDVALTISKCQNACYLAHLKYVGVKAGNECWCSSYVAGELAKNKTDCNTACSGDKSSICGGKDSFSVFEPVLDEGNAKSTIEGSTTTTIRNHPLDSSAPRNFGIF</sequence>
<dbReference type="PROSITE" id="PS51212">
    <property type="entry name" value="WSC"/>
    <property type="match status" value="1"/>
</dbReference>